<keyword evidence="5 9" id="KW-1133">Transmembrane helix</keyword>
<evidence type="ECO:0000256" key="7">
    <source>
        <dbReference type="ARBA" id="ARBA00023136"/>
    </source>
</evidence>
<dbReference type="GO" id="GO:0012505">
    <property type="term" value="C:endomembrane system"/>
    <property type="evidence" value="ECO:0007669"/>
    <property type="project" value="UniProtKB-SubCell"/>
</dbReference>
<evidence type="ECO:0000256" key="2">
    <source>
        <dbReference type="ARBA" id="ARBA00022448"/>
    </source>
</evidence>
<comment type="subcellular location">
    <subcellularLocation>
        <location evidence="8">Endomembrane system</location>
        <topology evidence="8">Single-pass membrane protein</topology>
    </subcellularLocation>
</comment>
<gene>
    <name evidence="10" type="ordered locus">Pyrfu_0156</name>
</gene>
<keyword evidence="4" id="KW-0653">Protein transport</keyword>
<dbReference type="OrthoDB" id="18097at2157"/>
<dbReference type="eggNOG" id="arCOG02957">
    <property type="taxonomic scope" value="Archaea"/>
</dbReference>
<dbReference type="KEGG" id="pfm:Pyrfu_0156"/>
<dbReference type="InParanoid" id="G0EEI7"/>
<dbReference type="GeneID" id="11139791"/>
<organism evidence="10 11">
    <name type="scientific">Pyrolobus fumarii (strain DSM 11204 / 1A)</name>
    <dbReference type="NCBI Taxonomy" id="694429"/>
    <lineage>
        <taxon>Archaea</taxon>
        <taxon>Thermoproteota</taxon>
        <taxon>Thermoprotei</taxon>
        <taxon>Desulfurococcales</taxon>
        <taxon>Pyrodictiaceae</taxon>
        <taxon>Pyrolobus</taxon>
    </lineage>
</organism>
<dbReference type="HOGENOM" id="CLU_2839505_0_0_2"/>
<dbReference type="InterPro" id="IPR016482">
    <property type="entry name" value="SecG/Sec61-beta/Sbh"/>
</dbReference>
<dbReference type="AlphaFoldDB" id="G0EEI7"/>
<evidence type="ECO:0000256" key="6">
    <source>
        <dbReference type="ARBA" id="ARBA00023010"/>
    </source>
</evidence>
<dbReference type="Pfam" id="PF03911">
    <property type="entry name" value="Sec61_beta"/>
    <property type="match status" value="1"/>
</dbReference>
<keyword evidence="3 9" id="KW-0812">Transmembrane</keyword>
<evidence type="ECO:0000256" key="8">
    <source>
        <dbReference type="ARBA" id="ARBA00037847"/>
    </source>
</evidence>
<protein>
    <submittedName>
        <fullName evidence="10">Sec61beta family protein</fullName>
    </submittedName>
</protein>
<dbReference type="Proteomes" id="UP000001037">
    <property type="component" value="Chromosome"/>
</dbReference>
<keyword evidence="6" id="KW-0811">Translocation</keyword>
<keyword evidence="11" id="KW-1185">Reference proteome</keyword>
<dbReference type="GO" id="GO:0015031">
    <property type="term" value="P:protein transport"/>
    <property type="evidence" value="ECO:0007669"/>
    <property type="project" value="UniProtKB-KW"/>
</dbReference>
<evidence type="ECO:0000313" key="11">
    <source>
        <dbReference type="Proteomes" id="UP000001037"/>
    </source>
</evidence>
<reference evidence="10 11" key="1">
    <citation type="journal article" date="2011" name="Stand. Genomic Sci.">
        <title>Complete genome sequence of the hyperthermophilic chemolithoautotroph Pyrolobus fumarii type strain (1A).</title>
        <authorList>
            <person name="Anderson I."/>
            <person name="Goker M."/>
            <person name="Nolan M."/>
            <person name="Lucas S."/>
            <person name="Hammon N."/>
            <person name="Deshpande S."/>
            <person name="Cheng J.F."/>
            <person name="Tapia R."/>
            <person name="Han C."/>
            <person name="Goodwin L."/>
            <person name="Pitluck S."/>
            <person name="Huntemann M."/>
            <person name="Liolios K."/>
            <person name="Ivanova N."/>
            <person name="Pagani I."/>
            <person name="Mavromatis K."/>
            <person name="Ovchinikova G."/>
            <person name="Pati A."/>
            <person name="Chen A."/>
            <person name="Palaniappan K."/>
            <person name="Land M."/>
            <person name="Hauser L."/>
            <person name="Brambilla E.M."/>
            <person name="Huber H."/>
            <person name="Yasawong M."/>
            <person name="Rohde M."/>
            <person name="Spring S."/>
            <person name="Abt B."/>
            <person name="Sikorski J."/>
            <person name="Wirth R."/>
            <person name="Detter J.C."/>
            <person name="Woyke T."/>
            <person name="Bristow J."/>
            <person name="Eisen J.A."/>
            <person name="Markowitz V."/>
            <person name="Hugenholtz P."/>
            <person name="Kyrpides N.C."/>
            <person name="Klenk H.P."/>
            <person name="Lapidus A."/>
        </authorList>
    </citation>
    <scope>NUCLEOTIDE SEQUENCE [LARGE SCALE GENOMIC DNA]</scope>
    <source>
        <strain evidence="11">DSM 11204 / 1A</strain>
    </source>
</reference>
<evidence type="ECO:0000256" key="9">
    <source>
        <dbReference type="SAM" id="Phobius"/>
    </source>
</evidence>
<name>G0EEI7_PYRF1</name>
<proteinExistence type="inferred from homology"/>
<sequence>MPSNKRSEKREHARDTTPSIMSAAGLLSFYEEEDAKIKLSPVAVMIIAAGFIAAIIGLDLLAKIM</sequence>
<accession>G0EEI7</accession>
<evidence type="ECO:0000313" key="10">
    <source>
        <dbReference type="EMBL" id="AEM38028.1"/>
    </source>
</evidence>
<comment type="similarity">
    <text evidence="1">Belongs to the SEC61-beta family.</text>
</comment>
<feature type="transmembrane region" description="Helical" evidence="9">
    <location>
        <begin position="42"/>
        <end position="62"/>
    </location>
</feature>
<keyword evidence="7 9" id="KW-0472">Membrane</keyword>
<evidence type="ECO:0000256" key="5">
    <source>
        <dbReference type="ARBA" id="ARBA00022989"/>
    </source>
</evidence>
<dbReference type="EMBL" id="CP002838">
    <property type="protein sequence ID" value="AEM38028.1"/>
    <property type="molecule type" value="Genomic_DNA"/>
</dbReference>
<evidence type="ECO:0000256" key="4">
    <source>
        <dbReference type="ARBA" id="ARBA00022927"/>
    </source>
</evidence>
<keyword evidence="2" id="KW-0813">Transport</keyword>
<dbReference type="RefSeq" id="WP_014025705.1">
    <property type="nucleotide sequence ID" value="NC_015931.1"/>
</dbReference>
<evidence type="ECO:0000256" key="3">
    <source>
        <dbReference type="ARBA" id="ARBA00022692"/>
    </source>
</evidence>
<evidence type="ECO:0000256" key="1">
    <source>
        <dbReference type="ARBA" id="ARBA00006103"/>
    </source>
</evidence>